<dbReference type="Pfam" id="PF04616">
    <property type="entry name" value="Glyco_hydro_43"/>
    <property type="match status" value="1"/>
</dbReference>
<organism evidence="4 5">
    <name type="scientific">Neocallimastix californiae</name>
    <dbReference type="NCBI Taxonomy" id="1754190"/>
    <lineage>
        <taxon>Eukaryota</taxon>
        <taxon>Fungi</taxon>
        <taxon>Fungi incertae sedis</taxon>
        <taxon>Chytridiomycota</taxon>
        <taxon>Chytridiomycota incertae sedis</taxon>
        <taxon>Neocallimastigomycetes</taxon>
        <taxon>Neocallimastigales</taxon>
        <taxon>Neocallimastigaceae</taxon>
        <taxon>Neocallimastix</taxon>
    </lineage>
</organism>
<evidence type="ECO:0000256" key="3">
    <source>
        <dbReference type="ARBA" id="ARBA00023295"/>
    </source>
</evidence>
<keyword evidence="2" id="KW-0378">Hydrolase</keyword>
<keyword evidence="5" id="KW-1185">Reference proteome</keyword>
<dbReference type="GO" id="GO:0005975">
    <property type="term" value="P:carbohydrate metabolic process"/>
    <property type="evidence" value="ECO:0007669"/>
    <property type="project" value="InterPro"/>
</dbReference>
<sequence>MILNRDEYYGKDQVIWSAPIEDLTDWTYHGVCYVVTVGFNLYAPDVVHKGDTFYLYAAEQNGAAVYVATSKNPIGSFTDPRVLVNEDGCIYVLLLFHSSILC</sequence>
<comment type="similarity">
    <text evidence="1">Belongs to the glycosyl hydrolase 43 family.</text>
</comment>
<evidence type="ECO:0000256" key="1">
    <source>
        <dbReference type="ARBA" id="ARBA00009865"/>
    </source>
</evidence>
<evidence type="ECO:0000313" key="4">
    <source>
        <dbReference type="EMBL" id="ORY28218.1"/>
    </source>
</evidence>
<evidence type="ECO:0008006" key="6">
    <source>
        <dbReference type="Google" id="ProtNLM"/>
    </source>
</evidence>
<protein>
    <recommendedName>
        <fullName evidence="6">Arabinanase/levansucrase/invertase</fullName>
    </recommendedName>
</protein>
<dbReference type="OrthoDB" id="195678at2759"/>
<dbReference type="AlphaFoldDB" id="A0A1Y2B046"/>
<dbReference type="InterPro" id="IPR023296">
    <property type="entry name" value="Glyco_hydro_beta-prop_sf"/>
</dbReference>
<name>A0A1Y2B046_9FUNG</name>
<dbReference type="Proteomes" id="UP000193920">
    <property type="component" value="Unassembled WGS sequence"/>
</dbReference>
<accession>A0A1Y2B046</accession>
<dbReference type="GO" id="GO:0004553">
    <property type="term" value="F:hydrolase activity, hydrolyzing O-glycosyl compounds"/>
    <property type="evidence" value="ECO:0007669"/>
    <property type="project" value="InterPro"/>
</dbReference>
<gene>
    <name evidence="4" type="ORF">LY90DRAFT_513178</name>
</gene>
<keyword evidence="3" id="KW-0326">Glycosidase</keyword>
<dbReference type="InterPro" id="IPR006710">
    <property type="entry name" value="Glyco_hydro_43"/>
</dbReference>
<reference evidence="4 5" key="1">
    <citation type="submission" date="2016-08" db="EMBL/GenBank/DDBJ databases">
        <title>A Parts List for Fungal Cellulosomes Revealed by Comparative Genomics.</title>
        <authorList>
            <consortium name="DOE Joint Genome Institute"/>
            <person name="Haitjema C.H."/>
            <person name="Gilmore S.P."/>
            <person name="Henske J.K."/>
            <person name="Solomon K.V."/>
            <person name="De Groot R."/>
            <person name="Kuo A."/>
            <person name="Mondo S.J."/>
            <person name="Salamov A.A."/>
            <person name="Labutti K."/>
            <person name="Zhao Z."/>
            <person name="Chiniquy J."/>
            <person name="Barry K."/>
            <person name="Brewer H.M."/>
            <person name="Purvine S.O."/>
            <person name="Wright A.T."/>
            <person name="Boxma B."/>
            <person name="Van Alen T."/>
            <person name="Hackstein J.H."/>
            <person name="Baker S.E."/>
            <person name="Grigoriev I.V."/>
            <person name="O'Malley M.A."/>
        </authorList>
    </citation>
    <scope>NUCLEOTIDE SEQUENCE [LARGE SCALE GENOMIC DNA]</scope>
    <source>
        <strain evidence="4 5">G1</strain>
    </source>
</reference>
<comment type="caution">
    <text evidence="4">The sequence shown here is derived from an EMBL/GenBank/DDBJ whole genome shotgun (WGS) entry which is preliminary data.</text>
</comment>
<dbReference type="SUPFAM" id="SSF75005">
    <property type="entry name" value="Arabinanase/levansucrase/invertase"/>
    <property type="match status" value="1"/>
</dbReference>
<dbReference type="Gene3D" id="2.115.10.20">
    <property type="entry name" value="Glycosyl hydrolase domain, family 43"/>
    <property type="match status" value="1"/>
</dbReference>
<proteinExistence type="inferred from homology"/>
<evidence type="ECO:0000256" key="2">
    <source>
        <dbReference type="ARBA" id="ARBA00022801"/>
    </source>
</evidence>
<dbReference type="EMBL" id="MCOG01000187">
    <property type="protein sequence ID" value="ORY28218.1"/>
    <property type="molecule type" value="Genomic_DNA"/>
</dbReference>
<evidence type="ECO:0000313" key="5">
    <source>
        <dbReference type="Proteomes" id="UP000193920"/>
    </source>
</evidence>